<comment type="similarity">
    <text evidence="2">Belongs to the major facilitator superfamily. Proton-dependent oligopeptide transporter (POT/PTR) (TC 2.A.17) family.</text>
</comment>
<comment type="caution">
    <text evidence="8">The sequence shown here is derived from an EMBL/GenBank/DDBJ whole genome shotgun (WGS) entry which is preliminary data.</text>
</comment>
<feature type="transmembrane region" description="Helical" evidence="7">
    <location>
        <begin position="424"/>
        <end position="446"/>
    </location>
</feature>
<keyword evidence="4" id="KW-0571">Peptide transport</keyword>
<dbReference type="PANTHER" id="PTHR11654">
    <property type="entry name" value="OLIGOPEPTIDE TRANSPORTER-RELATED"/>
    <property type="match status" value="1"/>
</dbReference>
<dbReference type="InterPro" id="IPR000109">
    <property type="entry name" value="POT_fam"/>
</dbReference>
<evidence type="ECO:0000313" key="9">
    <source>
        <dbReference type="Proteomes" id="UP001251524"/>
    </source>
</evidence>
<dbReference type="RefSeq" id="WP_310064024.1">
    <property type="nucleotide sequence ID" value="NZ_JAVDVY010000003.1"/>
</dbReference>
<dbReference type="Proteomes" id="UP001251524">
    <property type="component" value="Unassembled WGS sequence"/>
</dbReference>
<comment type="subcellular location">
    <subcellularLocation>
        <location evidence="1">Membrane</location>
        <topology evidence="1">Multi-pass membrane protein</topology>
    </subcellularLocation>
</comment>
<feature type="transmembrane region" description="Helical" evidence="7">
    <location>
        <begin position="303"/>
        <end position="321"/>
    </location>
</feature>
<dbReference type="PROSITE" id="PS01022">
    <property type="entry name" value="PTR2_1"/>
    <property type="match status" value="1"/>
</dbReference>
<accession>A0ABU1WEA0</accession>
<evidence type="ECO:0000256" key="3">
    <source>
        <dbReference type="ARBA" id="ARBA00022692"/>
    </source>
</evidence>
<evidence type="ECO:0000256" key="4">
    <source>
        <dbReference type="ARBA" id="ARBA00022856"/>
    </source>
</evidence>
<name>A0ABU1WEA0_9GAMM</name>
<sequence length="530" mass="58167">MTTQASAIPAESAAKLPRQIPYIIGNEGCERFSFYGMRNILTPFLVSTLLLYAPEAERAGIAKEVFHSFVIGVYFFPLLGGWLSDRFFGKYKTVLWFSLIYCAGHACLAFFEDNRSGFYTGLFLIALGSGGIKPLVVSFVGDQFDQTNKHLAKVVFDAFYWIINFGSFFASLLMPIFLRSYGPAVAFGIPGILMFIATFIFWLGRKQYVNVPPTKTDPDSFLHVARTALLAHAPGQGRPGLMVAAIGGVLAIGALLLIPKLGFVICACMALGLVIAFGGVGASMQLDRARGKHPDQAVDGVRAVLRILIVFALTTPFWSLFDQKASTWILQGNEMVMPHESWWWPSWLVKDAAQMQALNPALVMLLIPFNNLVLYPALRKFGFNPTALRRMGFGIAFSGMAWIVAGIIQLYIDGGDPVSLVWQTLPYALLTFGEVLVSATALEFAYSQAPQAMKGVIMAFWYLASTFGSLWVLLTNAGVRNDAVISHIASTGLSENAFLMFFFAGFAFLAAAAFALYARTYPMQDNYRAA</sequence>
<gene>
    <name evidence="8" type="ORF">J2X06_003160</name>
</gene>
<feature type="transmembrane region" description="Helical" evidence="7">
    <location>
        <begin position="262"/>
        <end position="282"/>
    </location>
</feature>
<keyword evidence="6 7" id="KW-0472">Membrane</keyword>
<feature type="transmembrane region" description="Helical" evidence="7">
    <location>
        <begin position="357"/>
        <end position="378"/>
    </location>
</feature>
<evidence type="ECO:0000313" key="8">
    <source>
        <dbReference type="EMBL" id="MDR7135942.1"/>
    </source>
</evidence>
<feature type="transmembrane region" description="Helical" evidence="7">
    <location>
        <begin position="117"/>
        <end position="137"/>
    </location>
</feature>
<keyword evidence="4" id="KW-0813">Transport</keyword>
<evidence type="ECO:0000256" key="2">
    <source>
        <dbReference type="ARBA" id="ARBA00005982"/>
    </source>
</evidence>
<feature type="transmembrane region" description="Helical" evidence="7">
    <location>
        <begin position="158"/>
        <end position="178"/>
    </location>
</feature>
<feature type="transmembrane region" description="Helical" evidence="7">
    <location>
        <begin position="497"/>
        <end position="518"/>
    </location>
</feature>
<feature type="transmembrane region" description="Helical" evidence="7">
    <location>
        <begin position="184"/>
        <end position="203"/>
    </location>
</feature>
<dbReference type="Pfam" id="PF00854">
    <property type="entry name" value="PTR2"/>
    <property type="match status" value="2"/>
</dbReference>
<feature type="transmembrane region" description="Helical" evidence="7">
    <location>
        <begin position="390"/>
        <end position="412"/>
    </location>
</feature>
<dbReference type="InterPro" id="IPR005279">
    <property type="entry name" value="Dipep/tripep_permease"/>
</dbReference>
<evidence type="ECO:0000256" key="1">
    <source>
        <dbReference type="ARBA" id="ARBA00004141"/>
    </source>
</evidence>
<evidence type="ECO:0000256" key="5">
    <source>
        <dbReference type="ARBA" id="ARBA00022989"/>
    </source>
</evidence>
<dbReference type="InterPro" id="IPR036259">
    <property type="entry name" value="MFS_trans_sf"/>
</dbReference>
<feature type="transmembrane region" description="Helical" evidence="7">
    <location>
        <begin position="458"/>
        <end position="477"/>
    </location>
</feature>
<dbReference type="EMBL" id="JAVDVY010000003">
    <property type="protein sequence ID" value="MDR7135942.1"/>
    <property type="molecule type" value="Genomic_DNA"/>
</dbReference>
<dbReference type="InterPro" id="IPR018456">
    <property type="entry name" value="PTR2_symporter_CS"/>
</dbReference>
<keyword evidence="9" id="KW-1185">Reference proteome</keyword>
<reference evidence="8 9" key="1">
    <citation type="submission" date="2023-07" db="EMBL/GenBank/DDBJ databases">
        <title>Sorghum-associated microbial communities from plants grown in Nebraska, USA.</title>
        <authorList>
            <person name="Schachtman D."/>
        </authorList>
    </citation>
    <scope>NUCLEOTIDE SEQUENCE [LARGE SCALE GENOMIC DNA]</scope>
    <source>
        <strain evidence="8 9">BE198</strain>
    </source>
</reference>
<keyword evidence="3 7" id="KW-0812">Transmembrane</keyword>
<organism evidence="8 9">
    <name type="scientific">Lysobacter niastensis</name>
    <dbReference type="NCBI Taxonomy" id="380629"/>
    <lineage>
        <taxon>Bacteria</taxon>
        <taxon>Pseudomonadati</taxon>
        <taxon>Pseudomonadota</taxon>
        <taxon>Gammaproteobacteria</taxon>
        <taxon>Lysobacterales</taxon>
        <taxon>Lysobacteraceae</taxon>
        <taxon>Lysobacter</taxon>
    </lineage>
</organism>
<dbReference type="Gene3D" id="1.20.1250.20">
    <property type="entry name" value="MFS general substrate transporter like domains"/>
    <property type="match status" value="1"/>
</dbReference>
<proteinExistence type="inferred from homology"/>
<dbReference type="NCBIfam" id="TIGR00924">
    <property type="entry name" value="yjdL_sub1_fam"/>
    <property type="match status" value="1"/>
</dbReference>
<evidence type="ECO:0000256" key="6">
    <source>
        <dbReference type="ARBA" id="ARBA00023136"/>
    </source>
</evidence>
<dbReference type="SUPFAM" id="SSF103473">
    <property type="entry name" value="MFS general substrate transporter"/>
    <property type="match status" value="1"/>
</dbReference>
<keyword evidence="5 7" id="KW-1133">Transmembrane helix</keyword>
<feature type="transmembrane region" description="Helical" evidence="7">
    <location>
        <begin position="65"/>
        <end position="82"/>
    </location>
</feature>
<keyword evidence="4" id="KW-0653">Protein transport</keyword>
<evidence type="ECO:0000256" key="7">
    <source>
        <dbReference type="SAM" id="Phobius"/>
    </source>
</evidence>
<feature type="transmembrane region" description="Helical" evidence="7">
    <location>
        <begin position="94"/>
        <end position="111"/>
    </location>
</feature>
<protein>
    <submittedName>
        <fullName evidence="8">POT family proton-dependent oligopeptide transporter</fullName>
    </submittedName>
</protein>